<accession>A0ABQ2CVG2</accession>
<evidence type="ECO:0000313" key="1">
    <source>
        <dbReference type="EMBL" id="GGJ06012.1"/>
    </source>
</evidence>
<sequence>MAYRSMKVASACSGGGLINALGLGALEGAVDIGIGQQQSADGAVTGQFRPAGGLVDLLAHGGGPAAGGHVGLHQTEGGANLMGSAHHDLVDHHDGHGGTGYRIHGDGAGVTGAPDHHPLVGADAVIQGVEVMQALFGNADQQNRLVVLQHIGVLNHALGIHQDQHVHRLAGVGRDIDDVDALEGVAVNGAHAVSQCAYAVVSFRLGNHRRTGEELLDTLFDKGLIGEGGREE</sequence>
<gene>
    <name evidence="1" type="ORF">GCM10009083_23690</name>
</gene>
<name>A0ABQ2CVG2_9GAMM</name>
<reference evidence="2" key="1">
    <citation type="journal article" date="2019" name="Int. J. Syst. Evol. Microbiol.">
        <title>The Global Catalogue of Microorganisms (GCM) 10K type strain sequencing project: providing services to taxonomists for standard genome sequencing and annotation.</title>
        <authorList>
            <consortium name="The Broad Institute Genomics Platform"/>
            <consortium name="The Broad Institute Genome Sequencing Center for Infectious Disease"/>
            <person name="Wu L."/>
            <person name="Ma J."/>
        </authorList>
    </citation>
    <scope>NUCLEOTIDE SEQUENCE [LARGE SCALE GENOMIC DNA]</scope>
    <source>
        <strain evidence="2">JCM 11590</strain>
    </source>
</reference>
<comment type="caution">
    <text evidence="1">The sequence shown here is derived from an EMBL/GenBank/DDBJ whole genome shotgun (WGS) entry which is preliminary data.</text>
</comment>
<keyword evidence="2" id="KW-1185">Reference proteome</keyword>
<proteinExistence type="predicted"/>
<dbReference type="EMBL" id="BMNN01000005">
    <property type="protein sequence ID" value="GGJ06012.1"/>
    <property type="molecule type" value="Genomic_DNA"/>
</dbReference>
<protein>
    <submittedName>
        <fullName evidence="1">Uncharacterized protein</fullName>
    </submittedName>
</protein>
<evidence type="ECO:0000313" key="2">
    <source>
        <dbReference type="Proteomes" id="UP000633263"/>
    </source>
</evidence>
<organism evidence="1 2">
    <name type="scientific">Halopseudomonas pertucinogena</name>
    <dbReference type="NCBI Taxonomy" id="86175"/>
    <lineage>
        <taxon>Bacteria</taxon>
        <taxon>Pseudomonadati</taxon>
        <taxon>Pseudomonadota</taxon>
        <taxon>Gammaproteobacteria</taxon>
        <taxon>Pseudomonadales</taxon>
        <taxon>Pseudomonadaceae</taxon>
        <taxon>Halopseudomonas</taxon>
    </lineage>
</organism>
<dbReference type="Proteomes" id="UP000633263">
    <property type="component" value="Unassembled WGS sequence"/>
</dbReference>